<proteinExistence type="inferred from homology"/>
<dbReference type="InterPro" id="IPR023803">
    <property type="entry name" value="Ribosomal_bS16_dom_sf"/>
</dbReference>
<dbReference type="Gene3D" id="3.30.1320.10">
    <property type="match status" value="1"/>
</dbReference>
<dbReference type="PANTHER" id="PTHR12919:SF20">
    <property type="entry name" value="SMALL RIBOSOMAL SUBUNIT PROTEIN BS16M"/>
    <property type="match status" value="1"/>
</dbReference>
<dbReference type="PANTHER" id="PTHR12919">
    <property type="entry name" value="30S RIBOSOMAL PROTEIN S16"/>
    <property type="match status" value="1"/>
</dbReference>
<feature type="compositionally biased region" description="Acidic residues" evidence="4">
    <location>
        <begin position="143"/>
        <end position="152"/>
    </location>
</feature>
<feature type="compositionally biased region" description="Acidic residues" evidence="4">
    <location>
        <begin position="159"/>
        <end position="172"/>
    </location>
</feature>
<feature type="region of interest" description="Disordered" evidence="4">
    <location>
        <begin position="127"/>
        <end position="172"/>
    </location>
</feature>
<name>A0A6S6UBM7_9BACT</name>
<protein>
    <recommendedName>
        <fullName evidence="3">Small ribosomal subunit protein bS16</fullName>
    </recommendedName>
</protein>
<dbReference type="HAMAP" id="MF_00385">
    <property type="entry name" value="Ribosomal_bS16"/>
    <property type="match status" value="1"/>
</dbReference>
<dbReference type="AlphaFoldDB" id="A0A6S6UBM7"/>
<evidence type="ECO:0000256" key="4">
    <source>
        <dbReference type="SAM" id="MobiDB-lite"/>
    </source>
</evidence>
<reference evidence="5" key="1">
    <citation type="submission" date="2020-01" db="EMBL/GenBank/DDBJ databases">
        <authorList>
            <person name="Meier V. D."/>
            <person name="Meier V D."/>
        </authorList>
    </citation>
    <scope>NUCLEOTIDE SEQUENCE</scope>
    <source>
        <strain evidence="5">HLG_WM_MAG_10</strain>
    </source>
</reference>
<dbReference type="SUPFAM" id="SSF54565">
    <property type="entry name" value="Ribosomal protein S16"/>
    <property type="match status" value="1"/>
</dbReference>
<comment type="similarity">
    <text evidence="3">Belongs to the bacterial ribosomal protein bS16 family.</text>
</comment>
<dbReference type="NCBIfam" id="TIGR00002">
    <property type="entry name" value="S16"/>
    <property type="match status" value="1"/>
</dbReference>
<evidence type="ECO:0000313" key="5">
    <source>
        <dbReference type="EMBL" id="CAA6829229.1"/>
    </source>
</evidence>
<dbReference type="NCBIfam" id="NF011094">
    <property type="entry name" value="PRK14521.1"/>
    <property type="match status" value="1"/>
</dbReference>
<dbReference type="GO" id="GO:0006412">
    <property type="term" value="P:translation"/>
    <property type="evidence" value="ECO:0007669"/>
    <property type="project" value="UniProtKB-UniRule"/>
</dbReference>
<accession>A0A6S6UBM7</accession>
<dbReference type="GO" id="GO:0005737">
    <property type="term" value="C:cytoplasm"/>
    <property type="evidence" value="ECO:0007669"/>
    <property type="project" value="UniProtKB-ARBA"/>
</dbReference>
<evidence type="ECO:0000256" key="3">
    <source>
        <dbReference type="HAMAP-Rule" id="MF_00385"/>
    </source>
</evidence>
<dbReference type="GO" id="GO:0003735">
    <property type="term" value="F:structural constituent of ribosome"/>
    <property type="evidence" value="ECO:0007669"/>
    <property type="project" value="InterPro"/>
</dbReference>
<dbReference type="EMBL" id="CACVAQ010000472">
    <property type="protein sequence ID" value="CAA6829229.1"/>
    <property type="molecule type" value="Genomic_DNA"/>
</dbReference>
<keyword evidence="1 3" id="KW-0689">Ribosomal protein</keyword>
<evidence type="ECO:0000256" key="1">
    <source>
        <dbReference type="ARBA" id="ARBA00022980"/>
    </source>
</evidence>
<dbReference type="Pfam" id="PF00886">
    <property type="entry name" value="Ribosomal_S16"/>
    <property type="match status" value="1"/>
</dbReference>
<keyword evidence="2 3" id="KW-0687">Ribonucleoprotein</keyword>
<sequence>MALKIRLQRKGRKKKPFYHIVAADARAPRDGKFIQKMGTYNPLTVPATINLDIDAAYDWLMKGAQPTDTARAILKFKGVYYKKHLQRGVEKGAFDQETADKMLNEWLEAKEAKVEKRKDATKEVAEARRKKIFGNAPVKKEEPVEEVAEETTPEVAAETTEDASPTDDSAEA</sequence>
<dbReference type="GO" id="GO:0015935">
    <property type="term" value="C:small ribosomal subunit"/>
    <property type="evidence" value="ECO:0007669"/>
    <property type="project" value="TreeGrafter"/>
</dbReference>
<dbReference type="InterPro" id="IPR000307">
    <property type="entry name" value="Ribosomal_bS16"/>
</dbReference>
<gene>
    <name evidence="3" type="primary">rpsP</name>
    <name evidence="5" type="ORF">HELGO_WM24013</name>
</gene>
<organism evidence="5">
    <name type="scientific">uncultured Aureispira sp</name>
    <dbReference type="NCBI Taxonomy" id="1331704"/>
    <lineage>
        <taxon>Bacteria</taxon>
        <taxon>Pseudomonadati</taxon>
        <taxon>Bacteroidota</taxon>
        <taxon>Saprospiria</taxon>
        <taxon>Saprospirales</taxon>
        <taxon>Saprospiraceae</taxon>
        <taxon>Aureispira</taxon>
        <taxon>environmental samples</taxon>
    </lineage>
</organism>
<evidence type="ECO:0000256" key="2">
    <source>
        <dbReference type="ARBA" id="ARBA00023274"/>
    </source>
</evidence>